<evidence type="ECO:0000313" key="4">
    <source>
        <dbReference type="Proteomes" id="UP000217784"/>
    </source>
</evidence>
<organism evidence="3 4">
    <name type="scientific">Methanobacterium bryantii</name>
    <dbReference type="NCBI Taxonomy" id="2161"/>
    <lineage>
        <taxon>Archaea</taxon>
        <taxon>Methanobacteriati</taxon>
        <taxon>Methanobacteriota</taxon>
        <taxon>Methanomada group</taxon>
        <taxon>Methanobacteria</taxon>
        <taxon>Methanobacteriales</taxon>
        <taxon>Methanobacteriaceae</taxon>
        <taxon>Methanobacterium</taxon>
    </lineage>
</organism>
<dbReference type="Pfam" id="PF00437">
    <property type="entry name" value="T2SSE"/>
    <property type="match status" value="1"/>
</dbReference>
<dbReference type="RefSeq" id="WP_048083037.1">
    <property type="nucleotide sequence ID" value="NZ_LMVM01000037.1"/>
</dbReference>
<dbReference type="PANTHER" id="PTHR30486">
    <property type="entry name" value="TWITCHING MOTILITY PROTEIN PILT"/>
    <property type="match status" value="1"/>
</dbReference>
<dbReference type="EMBL" id="LMVM01000037">
    <property type="protein sequence ID" value="PAV03812.1"/>
    <property type="molecule type" value="Genomic_DNA"/>
</dbReference>
<accession>A0A2A2H335</accession>
<reference evidence="3 4" key="1">
    <citation type="journal article" date="2017" name="BMC Genomics">
        <title>Genomic analysis of methanogenic archaea reveals a shift towards energy conservation.</title>
        <authorList>
            <person name="Gilmore S.P."/>
            <person name="Henske J.K."/>
            <person name="Sexton J.A."/>
            <person name="Solomon K.V."/>
            <person name="Seppala S."/>
            <person name="Yoo J.I."/>
            <person name="Huyett L.M."/>
            <person name="Pressman A."/>
            <person name="Cogan J.Z."/>
            <person name="Kivenson V."/>
            <person name="Peng X."/>
            <person name="Tan Y."/>
            <person name="Valentine D.L."/>
            <person name="O'Malley M.A."/>
        </authorList>
    </citation>
    <scope>NUCLEOTIDE SEQUENCE [LARGE SCALE GENOMIC DNA]</scope>
    <source>
        <strain evidence="3 4">M.o.H.</strain>
    </source>
</reference>
<evidence type="ECO:0000313" key="3">
    <source>
        <dbReference type="EMBL" id="PAV03812.1"/>
    </source>
</evidence>
<dbReference type="PANTHER" id="PTHR30486:SF15">
    <property type="entry name" value="TYPE II_IV SECRETION SYSTEM ATPASE"/>
    <property type="match status" value="1"/>
</dbReference>
<keyword evidence="4" id="KW-1185">Reference proteome</keyword>
<name>A0A2A2H335_METBR</name>
<comment type="caution">
    <text evidence="3">The sequence shown here is derived from an EMBL/GenBank/DDBJ whole genome shotgun (WGS) entry which is preliminary data.</text>
</comment>
<dbReference type="InterPro" id="IPR027417">
    <property type="entry name" value="P-loop_NTPase"/>
</dbReference>
<gene>
    <name evidence="3" type="ORF">ASJ80_01865</name>
</gene>
<dbReference type="Gene3D" id="3.40.50.300">
    <property type="entry name" value="P-loop containing nucleotide triphosphate hydrolases"/>
    <property type="match status" value="1"/>
</dbReference>
<dbReference type="GO" id="GO:0016887">
    <property type="term" value="F:ATP hydrolysis activity"/>
    <property type="evidence" value="ECO:0007669"/>
    <property type="project" value="InterPro"/>
</dbReference>
<dbReference type="SUPFAM" id="SSF52540">
    <property type="entry name" value="P-loop containing nucleoside triphosphate hydrolases"/>
    <property type="match status" value="1"/>
</dbReference>
<proteinExistence type="inferred from homology"/>
<dbReference type="Gene3D" id="3.30.450.380">
    <property type="match status" value="1"/>
</dbReference>
<evidence type="ECO:0000256" key="1">
    <source>
        <dbReference type="ARBA" id="ARBA00006611"/>
    </source>
</evidence>
<comment type="similarity">
    <text evidence="1">Belongs to the GSP E family.</text>
</comment>
<protein>
    <submittedName>
        <fullName evidence="3">Secretion protein</fullName>
    </submittedName>
</protein>
<feature type="domain" description="Bacterial type II secretion system protein E" evidence="2">
    <location>
        <begin position="126"/>
        <end position="362"/>
    </location>
</feature>
<dbReference type="InterPro" id="IPR050921">
    <property type="entry name" value="T4SS_GSP_E_ATPase"/>
</dbReference>
<sequence length="473" mass="53146">MKKTSSGIKAEIIEDGLIPLYNVSVPKFTERERQLLNEIREKLVEVAVSQGDNFKVNEESFAGEVKEFLKMKGVRDTDKLAAQISQEMLGYGELDPMIKDDDLEEIMVIGTGNPVFVYHRKLGMMQTNVVFDDDTDIKAIIDVIARQVNRRIDQQTPILDARLEDGSRVNATIPPVSADGSSLTIRKFRKDPLTVIDLINFKTMSSHLAGFLWVCVDGLGVKPCNAIIAGGTGSGKTTTLNTVTSFTPPRERIITIEDTLELQLPHAHVLRMETRPPNIEGKGELNMDHLVKNSLRQRPDRVIVGEVRGGEAITLFTALNTGHSGFGTLHANTARETITRLINPPMNVPNIMIPALDFIIMQNRMYRPEGGSIRRITEVAEVVGMEEGNVQLNRVFEWNNMVDKVEYVGIASQTLREMAELRGITITEIEEEIEKRRLVLEYMGDNNIRSITEVGEWISDYYRDPDEVLDKIL</sequence>
<dbReference type="CDD" id="cd01130">
    <property type="entry name" value="VirB11-like_ATPase"/>
    <property type="match status" value="1"/>
</dbReference>
<dbReference type="AlphaFoldDB" id="A0A2A2H335"/>
<dbReference type="Proteomes" id="UP000217784">
    <property type="component" value="Unassembled WGS sequence"/>
</dbReference>
<dbReference type="InterPro" id="IPR001482">
    <property type="entry name" value="T2SS/T4SS_dom"/>
</dbReference>
<evidence type="ECO:0000259" key="2">
    <source>
        <dbReference type="Pfam" id="PF00437"/>
    </source>
</evidence>